<dbReference type="GO" id="GO:0030151">
    <property type="term" value="F:molybdenum ion binding"/>
    <property type="evidence" value="ECO:0007669"/>
    <property type="project" value="InterPro"/>
</dbReference>
<keyword evidence="2" id="KW-1185">Reference proteome</keyword>
<dbReference type="KEGG" id="emx:FKV68_24180"/>
<accession>A0A859QQW3</accession>
<reference evidence="1 2" key="1">
    <citation type="submission" date="2019-06" db="EMBL/GenBank/DDBJ databases">
        <title>Complete genome sequence of Ensifer mexicanus ITTG R7 isolated from nodules of Acacia angustissima (Mill.) Kuntze.</title>
        <authorList>
            <person name="Rincon-Rosales R."/>
            <person name="Rogel M.A."/>
            <person name="Guerrero G."/>
            <person name="Rincon-Molina C.I."/>
            <person name="Lopez-Lopez A."/>
            <person name="Martinez-Romero E."/>
        </authorList>
    </citation>
    <scope>NUCLEOTIDE SEQUENCE [LARGE SCALE GENOMIC DNA]</scope>
    <source>
        <strain evidence="1 2">ITTG R7</strain>
        <plasmid evidence="2">pemeittgr7b</plasmid>
    </source>
</reference>
<sequence length="231" mass="25861">MSDPRQIRILWGPGVTRGVRLSYLPRRARHSQSPGASRWPRMDVEMDFDDYVLACVLSRALEEVDAGEATATEATGLSRAELQDILTRNFPSSFIHSFSLGDVSDPEIGMEEDLLRGLLLTHARPGDSTSARFAKIIARRALRNDHLWQDLGLFDRSELSRLLATHFPNLAAGNTGNMKWKKYLYYKLCEAEGFALCAAPSCRECHEFRSCFGPEEGESRLAPVKNGTDLD</sequence>
<dbReference type="RefSeq" id="WP_180942044.1">
    <property type="nucleotide sequence ID" value="NZ_CP041240.1"/>
</dbReference>
<keyword evidence="1" id="KW-0614">Plasmid</keyword>
<dbReference type="AlphaFoldDB" id="A0A859QQW3"/>
<geneLocation type="plasmid" evidence="2">
    <name>pemeittgr7b</name>
</geneLocation>
<dbReference type="InterPro" id="IPR006975">
    <property type="entry name" value="NifQ"/>
</dbReference>
<evidence type="ECO:0000313" key="2">
    <source>
        <dbReference type="Proteomes" id="UP000510721"/>
    </source>
</evidence>
<evidence type="ECO:0000313" key="1">
    <source>
        <dbReference type="EMBL" id="QLL64507.1"/>
    </source>
</evidence>
<dbReference type="Proteomes" id="UP000510721">
    <property type="component" value="Plasmid pEmeITTGR7b"/>
</dbReference>
<gene>
    <name evidence="1" type="ORF">FKV68_24180</name>
</gene>
<name>A0A859QQW3_9HYPH</name>
<protein>
    <submittedName>
        <fullName evidence="1">Nitrogen fixation protein NifQ</fullName>
    </submittedName>
</protein>
<dbReference type="EMBL" id="CP041240">
    <property type="protein sequence ID" value="QLL64507.1"/>
    <property type="molecule type" value="Genomic_DNA"/>
</dbReference>
<organism evidence="1 2">
    <name type="scientific">Sinorhizobium mexicanum</name>
    <dbReference type="NCBI Taxonomy" id="375549"/>
    <lineage>
        <taxon>Bacteria</taxon>
        <taxon>Pseudomonadati</taxon>
        <taxon>Pseudomonadota</taxon>
        <taxon>Alphaproteobacteria</taxon>
        <taxon>Hyphomicrobiales</taxon>
        <taxon>Rhizobiaceae</taxon>
        <taxon>Sinorhizobium/Ensifer group</taxon>
        <taxon>Sinorhizobium</taxon>
    </lineage>
</organism>
<dbReference type="Pfam" id="PF04891">
    <property type="entry name" value="NifQ"/>
    <property type="match status" value="1"/>
</dbReference>
<proteinExistence type="predicted"/>
<dbReference type="GO" id="GO:0009399">
    <property type="term" value="P:nitrogen fixation"/>
    <property type="evidence" value="ECO:0007669"/>
    <property type="project" value="InterPro"/>
</dbReference>